<evidence type="ECO:0000313" key="9">
    <source>
        <dbReference type="EMBL" id="CUG89845.1"/>
    </source>
</evidence>
<dbReference type="InterPro" id="IPR001594">
    <property type="entry name" value="Palmitoyltrfase_DHHC"/>
</dbReference>
<sequence length="426" mass="48670">MGLTTFQVIAAYILLCAIFMYIVIMGPSKFHRDGCVGKMHTWLMRCPNLFGTCLCFLACCCRLNKAQRSWKQFEDRVMNKRHPGMVIFYVVVIGAAEYFYLFFAVPKLLSVERRVFAWLLIIASEVTFVIACVSNPGIVTPEHKKADQAFAFEEVEAKFQSALDAKTRRKLRSQFLLSPEAELRQARRYVVDNILYAIAAQQRQQGPPNEKPIPPPHGTLCTSCESARPSRSKHCRLCGHCVRRFDHHCPWINNDVAENNHRYFLLFLFSHVVSCYWAAFDCYTILMHMVSGQKLLSAMFVNGAGKRVRATATHIALYLMNQETSVCCVLLFTVLIGTLLLGFWGYQMRMVLNNVTSNDLNKIDDVIEFLQRQPTAVDVQREAMQLATYMLQWTARKITIPPLHDTTASRGVEACSSQDSDTHHWE</sequence>
<name>A0A0S4JKC0_BODSA</name>
<evidence type="ECO:0000256" key="4">
    <source>
        <dbReference type="ARBA" id="ARBA00022989"/>
    </source>
</evidence>
<feature type="transmembrane region" description="Helical" evidence="7">
    <location>
        <begin position="115"/>
        <end position="135"/>
    </location>
</feature>
<comment type="subcellular location">
    <subcellularLocation>
        <location evidence="1">Membrane</location>
        <topology evidence="1">Multi-pass membrane protein</topology>
    </subcellularLocation>
</comment>
<dbReference type="EC" id="2.3.1.225" evidence="7"/>
<keyword evidence="10" id="KW-1185">Reference proteome</keyword>
<dbReference type="GO" id="GO:0019706">
    <property type="term" value="F:protein-cysteine S-palmitoyltransferase activity"/>
    <property type="evidence" value="ECO:0007669"/>
    <property type="project" value="UniProtKB-EC"/>
</dbReference>
<dbReference type="InterPro" id="IPR039859">
    <property type="entry name" value="PFA4/ZDH16/20/ERF2-like"/>
</dbReference>
<evidence type="ECO:0000256" key="1">
    <source>
        <dbReference type="ARBA" id="ARBA00004141"/>
    </source>
</evidence>
<dbReference type="OMA" id="HAISCTW"/>
<evidence type="ECO:0000313" key="10">
    <source>
        <dbReference type="Proteomes" id="UP000051952"/>
    </source>
</evidence>
<dbReference type="AlphaFoldDB" id="A0A0S4JKC0"/>
<feature type="domain" description="Palmitoyltransferase DHHC" evidence="8">
    <location>
        <begin position="219"/>
        <end position="359"/>
    </location>
</feature>
<keyword evidence="4 7" id="KW-1133">Transmembrane helix</keyword>
<comment type="domain">
    <text evidence="7">The DHHC domain is required for palmitoyltransferase activity.</text>
</comment>
<accession>A0A0S4JKC0</accession>
<dbReference type="OrthoDB" id="5977743at2759"/>
<dbReference type="PANTHER" id="PTHR22883">
    <property type="entry name" value="ZINC FINGER DHHC DOMAIN CONTAINING PROTEIN"/>
    <property type="match status" value="1"/>
</dbReference>
<evidence type="ECO:0000256" key="6">
    <source>
        <dbReference type="ARBA" id="ARBA00023315"/>
    </source>
</evidence>
<organism evidence="9 10">
    <name type="scientific">Bodo saltans</name>
    <name type="common">Flagellated protozoan</name>
    <dbReference type="NCBI Taxonomy" id="75058"/>
    <lineage>
        <taxon>Eukaryota</taxon>
        <taxon>Discoba</taxon>
        <taxon>Euglenozoa</taxon>
        <taxon>Kinetoplastea</taxon>
        <taxon>Metakinetoplastina</taxon>
        <taxon>Eubodonida</taxon>
        <taxon>Bodonidae</taxon>
        <taxon>Bodo</taxon>
    </lineage>
</organism>
<feature type="transmembrane region" description="Helical" evidence="7">
    <location>
        <begin position="86"/>
        <end position="103"/>
    </location>
</feature>
<comment type="catalytic activity">
    <reaction evidence="7">
        <text>L-cysteinyl-[protein] + hexadecanoyl-CoA = S-hexadecanoyl-L-cysteinyl-[protein] + CoA</text>
        <dbReference type="Rhea" id="RHEA:36683"/>
        <dbReference type="Rhea" id="RHEA-COMP:10131"/>
        <dbReference type="Rhea" id="RHEA-COMP:11032"/>
        <dbReference type="ChEBI" id="CHEBI:29950"/>
        <dbReference type="ChEBI" id="CHEBI:57287"/>
        <dbReference type="ChEBI" id="CHEBI:57379"/>
        <dbReference type="ChEBI" id="CHEBI:74151"/>
        <dbReference type="EC" id="2.3.1.225"/>
    </reaction>
</comment>
<dbReference type="GO" id="GO:0016020">
    <property type="term" value="C:membrane"/>
    <property type="evidence" value="ECO:0007669"/>
    <property type="project" value="UniProtKB-SubCell"/>
</dbReference>
<dbReference type="Pfam" id="PF01529">
    <property type="entry name" value="DHHC"/>
    <property type="match status" value="1"/>
</dbReference>
<dbReference type="PROSITE" id="PS50216">
    <property type="entry name" value="DHHC"/>
    <property type="match status" value="1"/>
</dbReference>
<gene>
    <name evidence="9" type="ORF">BSAL_23700</name>
</gene>
<dbReference type="VEuPathDB" id="TriTrypDB:BSAL_23700"/>
<feature type="transmembrane region" description="Helical" evidence="7">
    <location>
        <begin position="6"/>
        <end position="24"/>
    </location>
</feature>
<evidence type="ECO:0000256" key="7">
    <source>
        <dbReference type="RuleBase" id="RU079119"/>
    </source>
</evidence>
<dbReference type="EMBL" id="CYKH01001773">
    <property type="protein sequence ID" value="CUG89845.1"/>
    <property type="molecule type" value="Genomic_DNA"/>
</dbReference>
<keyword evidence="2 7" id="KW-0808">Transferase</keyword>
<keyword evidence="6 7" id="KW-0012">Acyltransferase</keyword>
<keyword evidence="3 7" id="KW-0812">Transmembrane</keyword>
<feature type="transmembrane region" description="Helical" evidence="7">
    <location>
        <begin position="326"/>
        <end position="346"/>
    </location>
</feature>
<dbReference type="PANTHER" id="PTHR22883:SF458">
    <property type="entry name" value="PALMITOYLTRANSFERASE"/>
    <property type="match status" value="1"/>
</dbReference>
<dbReference type="GO" id="GO:0006612">
    <property type="term" value="P:protein targeting to membrane"/>
    <property type="evidence" value="ECO:0007669"/>
    <property type="project" value="TreeGrafter"/>
</dbReference>
<protein>
    <recommendedName>
        <fullName evidence="7">Palmitoyltransferase</fullName>
        <ecNumber evidence="7">2.3.1.225</ecNumber>
    </recommendedName>
</protein>
<keyword evidence="5 7" id="KW-0472">Membrane</keyword>
<feature type="transmembrane region" description="Helical" evidence="7">
    <location>
        <begin position="263"/>
        <end position="279"/>
    </location>
</feature>
<dbReference type="GO" id="GO:0005783">
    <property type="term" value="C:endoplasmic reticulum"/>
    <property type="evidence" value="ECO:0007669"/>
    <property type="project" value="TreeGrafter"/>
</dbReference>
<dbReference type="Proteomes" id="UP000051952">
    <property type="component" value="Unassembled WGS sequence"/>
</dbReference>
<evidence type="ECO:0000256" key="2">
    <source>
        <dbReference type="ARBA" id="ARBA00022679"/>
    </source>
</evidence>
<comment type="similarity">
    <text evidence="7">Belongs to the DHHC palmitoyltransferase family.</text>
</comment>
<evidence type="ECO:0000256" key="3">
    <source>
        <dbReference type="ARBA" id="ARBA00022692"/>
    </source>
</evidence>
<evidence type="ECO:0000259" key="8">
    <source>
        <dbReference type="Pfam" id="PF01529"/>
    </source>
</evidence>
<evidence type="ECO:0000256" key="5">
    <source>
        <dbReference type="ARBA" id="ARBA00023136"/>
    </source>
</evidence>
<proteinExistence type="inferred from homology"/>
<dbReference type="GO" id="GO:0005794">
    <property type="term" value="C:Golgi apparatus"/>
    <property type="evidence" value="ECO:0007669"/>
    <property type="project" value="TreeGrafter"/>
</dbReference>
<reference evidence="10" key="1">
    <citation type="submission" date="2015-09" db="EMBL/GenBank/DDBJ databases">
        <authorList>
            <consortium name="Pathogen Informatics"/>
        </authorList>
    </citation>
    <scope>NUCLEOTIDE SEQUENCE [LARGE SCALE GENOMIC DNA]</scope>
    <source>
        <strain evidence="10">Lake Konstanz</strain>
    </source>
</reference>